<gene>
    <name evidence="4" type="ORF">DDQ50_05450</name>
</gene>
<evidence type="ECO:0000313" key="5">
    <source>
        <dbReference type="Proteomes" id="UP000244893"/>
    </source>
</evidence>
<protein>
    <submittedName>
        <fullName evidence="4">Uncharacterized protein</fullName>
    </submittedName>
</protein>
<dbReference type="InterPro" id="IPR023213">
    <property type="entry name" value="CAT-like_dom_sf"/>
</dbReference>
<dbReference type="InterPro" id="IPR004255">
    <property type="entry name" value="O-acyltransferase_WSD1_N"/>
</dbReference>
<evidence type="ECO:0000259" key="2">
    <source>
        <dbReference type="Pfam" id="PF00535"/>
    </source>
</evidence>
<dbReference type="InterPro" id="IPR001173">
    <property type="entry name" value="Glyco_trans_2-like"/>
</dbReference>
<organism evidence="4 5">
    <name type="scientific">Amnibacterium flavum</name>
    <dbReference type="NCBI Taxonomy" id="2173173"/>
    <lineage>
        <taxon>Bacteria</taxon>
        <taxon>Bacillati</taxon>
        <taxon>Actinomycetota</taxon>
        <taxon>Actinomycetes</taxon>
        <taxon>Micrococcales</taxon>
        <taxon>Microbacteriaceae</taxon>
        <taxon>Amnibacterium</taxon>
    </lineage>
</organism>
<evidence type="ECO:0000313" key="4">
    <source>
        <dbReference type="EMBL" id="PVZ95912.1"/>
    </source>
</evidence>
<dbReference type="InterPro" id="IPR029044">
    <property type="entry name" value="Nucleotide-diphossugar_trans"/>
</dbReference>
<dbReference type="PANTHER" id="PTHR43685:SF2">
    <property type="entry name" value="GLYCOSYLTRANSFERASE 2-LIKE DOMAIN-CONTAINING PROTEIN"/>
    <property type="match status" value="1"/>
</dbReference>
<dbReference type="EMBL" id="QEOP01000001">
    <property type="protein sequence ID" value="PVZ95912.1"/>
    <property type="molecule type" value="Genomic_DNA"/>
</dbReference>
<dbReference type="AlphaFoldDB" id="A0A2V1HVV8"/>
<feature type="compositionally biased region" description="Low complexity" evidence="1">
    <location>
        <begin position="13"/>
        <end position="24"/>
    </location>
</feature>
<reference evidence="4 5" key="1">
    <citation type="submission" date="2018-05" db="EMBL/GenBank/DDBJ databases">
        <title>Amnibacterium sp. M8JJ-5, whole genome shotgun sequence.</title>
        <authorList>
            <person name="Tuo L."/>
        </authorList>
    </citation>
    <scope>NUCLEOTIDE SEQUENCE [LARGE SCALE GENOMIC DNA]</scope>
    <source>
        <strain evidence="4 5">M8JJ-5</strain>
    </source>
</reference>
<evidence type="ECO:0000256" key="1">
    <source>
        <dbReference type="SAM" id="MobiDB-lite"/>
    </source>
</evidence>
<feature type="region of interest" description="Disordered" evidence="1">
    <location>
        <begin position="1"/>
        <end position="24"/>
    </location>
</feature>
<dbReference type="Pfam" id="PF03007">
    <property type="entry name" value="WS_DGAT_cat"/>
    <property type="match status" value="1"/>
</dbReference>
<dbReference type="GO" id="GO:0045017">
    <property type="term" value="P:glycerolipid biosynthetic process"/>
    <property type="evidence" value="ECO:0007669"/>
    <property type="project" value="InterPro"/>
</dbReference>
<dbReference type="Pfam" id="PF00535">
    <property type="entry name" value="Glycos_transf_2"/>
    <property type="match status" value="1"/>
</dbReference>
<dbReference type="Gene3D" id="3.30.559.30">
    <property type="entry name" value="Nonribosomal peptide synthetase, condensation domain"/>
    <property type="match status" value="1"/>
</dbReference>
<proteinExistence type="predicted"/>
<dbReference type="SUPFAM" id="SSF53448">
    <property type="entry name" value="Nucleotide-diphospho-sugar transferases"/>
    <property type="match status" value="1"/>
</dbReference>
<accession>A0A2V1HVV8</accession>
<feature type="region of interest" description="Disordered" evidence="1">
    <location>
        <begin position="52"/>
        <end position="74"/>
    </location>
</feature>
<dbReference type="Proteomes" id="UP000244893">
    <property type="component" value="Unassembled WGS sequence"/>
</dbReference>
<feature type="domain" description="Glycosyltransferase 2-like" evidence="2">
    <location>
        <begin position="97"/>
        <end position="206"/>
    </location>
</feature>
<name>A0A2V1HVV8_9MICO</name>
<dbReference type="InterPro" id="IPR050834">
    <property type="entry name" value="Glycosyltransf_2"/>
</dbReference>
<evidence type="ECO:0000259" key="3">
    <source>
        <dbReference type="Pfam" id="PF03007"/>
    </source>
</evidence>
<dbReference type="GO" id="GO:0004144">
    <property type="term" value="F:diacylglycerol O-acyltransferase activity"/>
    <property type="evidence" value="ECO:0007669"/>
    <property type="project" value="InterPro"/>
</dbReference>
<dbReference type="Gene3D" id="3.90.550.10">
    <property type="entry name" value="Spore Coat Polysaccharide Biosynthesis Protein SpsA, Chain A"/>
    <property type="match status" value="1"/>
</dbReference>
<sequence>MRRALCSPMESRASSTPPATSALSADRSICSLATDGCCRRCGMRTLPTALHFPGPRRPKYSQPPTGPQWRGTPVPLGLLVSRRDPRGGSMVDPTDLTIIICSRNRPQMLEQALASVLRHSPAECEILVVDSASDGPRTEEVSRAAGVSYVRADRPGLSIARNVGLETSTRPLVLFTDDDCEATPDWIPTLLAHFEDPQVASVTGRMLQEDEAAVVGAPLVVYRSTEQGIDAGHGALMAFRRSEVLLLGGFDPLLGAGRRLSGAEDLDIFCRLLGAGWAIVHDPAIAIRHRHTRIGDEYNALMEGYGRGLGGLALKFVRLEPMVGLRITAIIVRRTVNRLITRVLKGRLRDALADGHMLWGIGEGMVIGRRLPLNGQVFGEPASVPRAGRPPAAEAMRGLDERFITSDVVSAMFRPAVAVRLPGEHLRLPDGSVDLAAIKTEFVSFANGIPRLTQVLKPAPLGLATPAWVAGPPLDVDRHVRLWERRESPDSLDETLLGGYSNGEMDKRYPLWNALVIDLTDGDVIVVLRVHHAITDGVFGIRILTALLAPDPGARTPVKRSGPKAPRGAVRTWGIIFRTWLSEQDGLKGAWREYWRKPLVGRARRTAGRILREPRNRAARRNGAADRLPVRRGRLIEFDNAVFRRTAREMGGSPTELVITLTGFAAASSEAESASVLVPISARGRRDDSAGNQVRLTVVQVPLAGGVAAALVAVRDQLAAAVESTETPTFGADDFDALATFLPFSPRQRFLLGAAAESVSFWPSLNPGERLGVFALSYARRLAFGITSDDTVDIDAVARRFERLRAEIGADL</sequence>
<dbReference type="Gene3D" id="3.30.559.10">
    <property type="entry name" value="Chloramphenicol acetyltransferase-like domain"/>
    <property type="match status" value="1"/>
</dbReference>
<comment type="caution">
    <text evidence="4">The sequence shown here is derived from an EMBL/GenBank/DDBJ whole genome shotgun (WGS) entry which is preliminary data.</text>
</comment>
<feature type="domain" description="O-acyltransferase WSD1-like N-terminal" evidence="3">
    <location>
        <begin position="398"/>
        <end position="563"/>
    </location>
</feature>
<keyword evidence="5" id="KW-1185">Reference proteome</keyword>
<dbReference type="SUPFAM" id="SSF52777">
    <property type="entry name" value="CoA-dependent acyltransferases"/>
    <property type="match status" value="1"/>
</dbReference>
<dbReference type="OrthoDB" id="3180470at2"/>
<dbReference type="PANTHER" id="PTHR43685">
    <property type="entry name" value="GLYCOSYLTRANSFERASE"/>
    <property type="match status" value="1"/>
</dbReference>